<evidence type="ECO:0000256" key="6">
    <source>
        <dbReference type="ARBA" id="ARBA00022777"/>
    </source>
</evidence>
<dbReference type="SUPFAM" id="SSF55874">
    <property type="entry name" value="ATPase domain of HSP90 chaperone/DNA topoisomerase II/histidine kinase"/>
    <property type="match status" value="1"/>
</dbReference>
<feature type="transmembrane region" description="Helical" evidence="9">
    <location>
        <begin position="132"/>
        <end position="157"/>
    </location>
</feature>
<keyword evidence="5" id="KW-0547">Nucleotide-binding</keyword>
<evidence type="ECO:0000256" key="4">
    <source>
        <dbReference type="ARBA" id="ARBA00022679"/>
    </source>
</evidence>
<keyword evidence="9" id="KW-0812">Transmembrane</keyword>
<dbReference type="InterPro" id="IPR050482">
    <property type="entry name" value="Sensor_HK_TwoCompSys"/>
</dbReference>
<accession>A0ABP9CD02</accession>
<evidence type="ECO:0000256" key="5">
    <source>
        <dbReference type="ARBA" id="ARBA00022741"/>
    </source>
</evidence>
<dbReference type="Gene3D" id="1.20.5.1930">
    <property type="match status" value="1"/>
</dbReference>
<reference evidence="12" key="1">
    <citation type="journal article" date="2019" name="Int. J. Syst. Evol. Microbiol.">
        <title>The Global Catalogue of Microorganisms (GCM) 10K type strain sequencing project: providing services to taxonomists for standard genome sequencing and annotation.</title>
        <authorList>
            <consortium name="The Broad Institute Genomics Platform"/>
            <consortium name="The Broad Institute Genome Sequencing Center for Infectious Disease"/>
            <person name="Wu L."/>
            <person name="Ma J."/>
        </authorList>
    </citation>
    <scope>NUCLEOTIDE SEQUENCE [LARGE SCALE GENOMIC DNA]</scope>
    <source>
        <strain evidence="12">JCM 18542</strain>
    </source>
</reference>
<dbReference type="Pfam" id="PF07730">
    <property type="entry name" value="HisKA_3"/>
    <property type="match status" value="1"/>
</dbReference>
<comment type="catalytic activity">
    <reaction evidence="1">
        <text>ATP + protein L-histidine = ADP + protein N-phospho-L-histidine.</text>
        <dbReference type="EC" id="2.7.13.3"/>
    </reaction>
</comment>
<keyword evidence="8" id="KW-0902">Two-component regulatory system</keyword>
<keyword evidence="3" id="KW-0597">Phosphoprotein</keyword>
<dbReference type="InterPro" id="IPR011712">
    <property type="entry name" value="Sig_transdc_His_kin_sub3_dim/P"/>
</dbReference>
<comment type="caution">
    <text evidence="11">The sequence shown here is derived from an EMBL/GenBank/DDBJ whole genome shotgun (WGS) entry which is preliminary data.</text>
</comment>
<feature type="domain" description="Signal transduction histidine kinase subgroup 3 dimerisation and phosphoacceptor" evidence="10">
    <location>
        <begin position="197"/>
        <end position="265"/>
    </location>
</feature>
<keyword evidence="12" id="KW-1185">Reference proteome</keyword>
<dbReference type="InterPro" id="IPR036890">
    <property type="entry name" value="HATPase_C_sf"/>
</dbReference>
<keyword evidence="7" id="KW-0067">ATP-binding</keyword>
<dbReference type="RefSeq" id="WP_345602991.1">
    <property type="nucleotide sequence ID" value="NZ_BAABKQ010000001.1"/>
</dbReference>
<keyword evidence="6 11" id="KW-0418">Kinase</keyword>
<gene>
    <name evidence="11" type="ORF">GCM10023353_09920</name>
</gene>
<sequence>MVTMPQINVARRMSTELLAAIALPLLVLGILAVPFSAAAVAEVDRTRARLCGMDATALQPEAQTRPRWLWRRARTRSVWRIDLPVFIGALILSVLSLLMAFFGFIGAVALVFSPAFWFAGIPAQVGPFTPGAWWQSVAAVPVGAALGAVTAGLLVAVSVARNLLLRAVTHRDDPAQRARLEELRASRAALGAAFEVERRRIERDLHDGAQQELVAVVMRLGLLEAAAEGTGDERMTTLARSAREQAERALVRLRETVRDIHPRELSDLGLIAAVRELATRSPLRIELDGKGDDTLLAAPTAAAVYFTVSEAVTNIAKHSGSDLARIDLRFSGGAVRAAVLDEGAGGARIDEGSGLAGLRERMRSVGGDLEVQSPAGGGTLVVATAPGSDGEEWA</sequence>
<name>A0ABP9CD02_9ACTN</name>
<proteinExistence type="predicted"/>
<dbReference type="Gene3D" id="3.30.565.10">
    <property type="entry name" value="Histidine kinase-like ATPase, C-terminal domain"/>
    <property type="match status" value="1"/>
</dbReference>
<evidence type="ECO:0000313" key="12">
    <source>
        <dbReference type="Proteomes" id="UP001500839"/>
    </source>
</evidence>
<feature type="transmembrane region" description="Helical" evidence="9">
    <location>
        <begin position="81"/>
        <end position="112"/>
    </location>
</feature>
<evidence type="ECO:0000256" key="1">
    <source>
        <dbReference type="ARBA" id="ARBA00000085"/>
    </source>
</evidence>
<keyword evidence="4" id="KW-0808">Transferase</keyword>
<evidence type="ECO:0000313" key="11">
    <source>
        <dbReference type="EMBL" id="GAA4808275.1"/>
    </source>
</evidence>
<evidence type="ECO:0000256" key="9">
    <source>
        <dbReference type="SAM" id="Phobius"/>
    </source>
</evidence>
<dbReference type="Proteomes" id="UP001500839">
    <property type="component" value="Unassembled WGS sequence"/>
</dbReference>
<organism evidence="11 12">
    <name type="scientific">Tomitella cavernea</name>
    <dbReference type="NCBI Taxonomy" id="1387982"/>
    <lineage>
        <taxon>Bacteria</taxon>
        <taxon>Bacillati</taxon>
        <taxon>Actinomycetota</taxon>
        <taxon>Actinomycetes</taxon>
        <taxon>Mycobacteriales</taxon>
        <taxon>Tomitella</taxon>
    </lineage>
</organism>
<keyword evidence="9" id="KW-0472">Membrane</keyword>
<keyword evidence="9" id="KW-1133">Transmembrane helix</keyword>
<dbReference type="EMBL" id="BAABKQ010000001">
    <property type="protein sequence ID" value="GAA4808275.1"/>
    <property type="molecule type" value="Genomic_DNA"/>
</dbReference>
<dbReference type="EC" id="2.7.13.3" evidence="2"/>
<feature type="transmembrane region" description="Helical" evidence="9">
    <location>
        <begin position="17"/>
        <end position="40"/>
    </location>
</feature>
<protein>
    <recommendedName>
        <fullName evidence="2">histidine kinase</fullName>
        <ecNumber evidence="2">2.7.13.3</ecNumber>
    </recommendedName>
</protein>
<dbReference type="GO" id="GO:0016301">
    <property type="term" value="F:kinase activity"/>
    <property type="evidence" value="ECO:0007669"/>
    <property type="project" value="UniProtKB-KW"/>
</dbReference>
<dbReference type="PANTHER" id="PTHR24421:SF10">
    <property type="entry name" value="NITRATE_NITRITE SENSOR PROTEIN NARQ"/>
    <property type="match status" value="1"/>
</dbReference>
<evidence type="ECO:0000256" key="2">
    <source>
        <dbReference type="ARBA" id="ARBA00012438"/>
    </source>
</evidence>
<dbReference type="CDD" id="cd16917">
    <property type="entry name" value="HATPase_UhpB-NarQ-NarX-like"/>
    <property type="match status" value="1"/>
</dbReference>
<evidence type="ECO:0000259" key="10">
    <source>
        <dbReference type="Pfam" id="PF07730"/>
    </source>
</evidence>
<evidence type="ECO:0000256" key="3">
    <source>
        <dbReference type="ARBA" id="ARBA00022553"/>
    </source>
</evidence>
<evidence type="ECO:0000256" key="8">
    <source>
        <dbReference type="ARBA" id="ARBA00023012"/>
    </source>
</evidence>
<evidence type="ECO:0000256" key="7">
    <source>
        <dbReference type="ARBA" id="ARBA00022840"/>
    </source>
</evidence>
<dbReference type="PANTHER" id="PTHR24421">
    <property type="entry name" value="NITRATE/NITRITE SENSOR PROTEIN NARX-RELATED"/>
    <property type="match status" value="1"/>
</dbReference>